<reference evidence="1" key="1">
    <citation type="journal article" date="2014" name="Front. Microbiol.">
        <title>High frequency of phylogenetically diverse reductive dehalogenase-homologous genes in deep subseafloor sedimentary metagenomes.</title>
        <authorList>
            <person name="Kawai M."/>
            <person name="Futagami T."/>
            <person name="Toyoda A."/>
            <person name="Takaki Y."/>
            <person name="Nishi S."/>
            <person name="Hori S."/>
            <person name="Arai W."/>
            <person name="Tsubouchi T."/>
            <person name="Morono Y."/>
            <person name="Uchiyama I."/>
            <person name="Ito T."/>
            <person name="Fujiyama A."/>
            <person name="Inagaki F."/>
            <person name="Takami H."/>
        </authorList>
    </citation>
    <scope>NUCLEOTIDE SEQUENCE</scope>
    <source>
        <strain evidence="1">Expedition CK06-06</strain>
    </source>
</reference>
<name>X1FE66_9ZZZZ</name>
<sequence>MILICKSKHQDWLYTHTAQLVDELLDEVIAEDYDKDAENKIVQIIDLLVKKGYFDFERFYKLISNDNEENN</sequence>
<proteinExistence type="predicted"/>
<dbReference type="EMBL" id="BARU01007258">
    <property type="protein sequence ID" value="GAH43282.1"/>
    <property type="molecule type" value="Genomic_DNA"/>
</dbReference>
<comment type="caution">
    <text evidence="1">The sequence shown here is derived from an EMBL/GenBank/DDBJ whole genome shotgun (WGS) entry which is preliminary data.</text>
</comment>
<organism evidence="1">
    <name type="scientific">marine sediment metagenome</name>
    <dbReference type="NCBI Taxonomy" id="412755"/>
    <lineage>
        <taxon>unclassified sequences</taxon>
        <taxon>metagenomes</taxon>
        <taxon>ecological metagenomes</taxon>
    </lineage>
</organism>
<gene>
    <name evidence="1" type="ORF">S03H2_14303</name>
</gene>
<protein>
    <submittedName>
        <fullName evidence="1">Uncharacterized protein</fullName>
    </submittedName>
</protein>
<evidence type="ECO:0000313" key="1">
    <source>
        <dbReference type="EMBL" id="GAH43282.1"/>
    </source>
</evidence>
<dbReference type="AlphaFoldDB" id="X1FE66"/>
<accession>X1FE66</accession>